<dbReference type="Gene3D" id="6.10.140.2080">
    <property type="match status" value="1"/>
</dbReference>
<evidence type="ECO:0008006" key="3">
    <source>
        <dbReference type="Google" id="ProtNLM"/>
    </source>
</evidence>
<dbReference type="Gene3D" id="1.10.10.2390">
    <property type="match status" value="1"/>
</dbReference>
<dbReference type="EMBL" id="LT629971">
    <property type="protein sequence ID" value="SEH48939.1"/>
    <property type="molecule type" value="Genomic_DNA"/>
</dbReference>
<accession>A0A1H6IJA4</accession>
<dbReference type="InterPro" id="IPR021784">
    <property type="entry name" value="DUF3349"/>
</dbReference>
<sequence>MQSGAYGPGATRGEGTVTKFLAKIVAWITAGYPEGVPGPDRVPLFSLLRRRLTDDEVRTVALELNRGGEFDDADIGVLITALTDALPTPADVERVRARLAVRGWPLDDPRDPEENP</sequence>
<reference evidence="2" key="1">
    <citation type="submission" date="2016-10" db="EMBL/GenBank/DDBJ databases">
        <authorList>
            <person name="Varghese N."/>
            <person name="Submissions S."/>
        </authorList>
    </citation>
    <scope>NUCLEOTIDE SEQUENCE [LARGE SCALE GENOMIC DNA]</scope>
    <source>
        <strain evidence="2">DSM 45405</strain>
    </source>
</reference>
<protein>
    <recommendedName>
        <fullName evidence="3">DUF3349 domain-containing protein</fullName>
    </recommendedName>
</protein>
<keyword evidence="2" id="KW-1185">Reference proteome</keyword>
<gene>
    <name evidence="1" type="ORF">SAMN04489835_0432</name>
</gene>
<evidence type="ECO:0000313" key="1">
    <source>
        <dbReference type="EMBL" id="SEH48939.1"/>
    </source>
</evidence>
<evidence type="ECO:0000313" key="2">
    <source>
        <dbReference type="Proteomes" id="UP000182915"/>
    </source>
</evidence>
<dbReference type="Proteomes" id="UP000182915">
    <property type="component" value="Chromosome I"/>
</dbReference>
<name>A0A1H6IJA4_MYCRU</name>
<proteinExistence type="predicted"/>
<organism evidence="1 2">
    <name type="scientific">Mycolicibacterium rutilum</name>
    <name type="common">Mycobacterium rutilum</name>
    <dbReference type="NCBI Taxonomy" id="370526"/>
    <lineage>
        <taxon>Bacteria</taxon>
        <taxon>Bacillati</taxon>
        <taxon>Actinomycetota</taxon>
        <taxon>Actinomycetes</taxon>
        <taxon>Mycobacteriales</taxon>
        <taxon>Mycobacteriaceae</taxon>
        <taxon>Mycolicibacterium</taxon>
    </lineage>
</organism>
<dbReference type="Pfam" id="PF11829">
    <property type="entry name" value="DUF3349"/>
    <property type="match status" value="1"/>
</dbReference>
<dbReference type="AlphaFoldDB" id="A0A1H6IJA4"/>
<dbReference type="STRING" id="370526.SAMN04489835_0432"/>